<dbReference type="GO" id="GO:0016757">
    <property type="term" value="F:glycosyltransferase activity"/>
    <property type="evidence" value="ECO:0007669"/>
    <property type="project" value="UniProtKB-KW"/>
</dbReference>
<evidence type="ECO:0000313" key="5">
    <source>
        <dbReference type="EMBL" id="KKO18115.1"/>
    </source>
</evidence>
<dbReference type="InterPro" id="IPR001173">
    <property type="entry name" value="Glyco_trans_2-like"/>
</dbReference>
<dbReference type="AlphaFoldDB" id="A0A0M2UR59"/>
<accession>A0A0M2UR59</accession>
<reference evidence="5 6" key="1">
    <citation type="journal article" date="2013" name="BMC Microbiol.">
        <title>Identification of the type II cytochrome c maturation pathway in anammox bacteria by comparative genomics.</title>
        <authorList>
            <person name="Ferousi C."/>
            <person name="Speth D.R."/>
            <person name="Reimann J."/>
            <person name="Op den Camp H.J."/>
            <person name="Allen J.W."/>
            <person name="Keltjens J.T."/>
            <person name="Jetten M.S."/>
        </authorList>
    </citation>
    <scope>NUCLEOTIDE SEQUENCE [LARGE SCALE GENOMIC DNA]</scope>
    <source>
        <strain evidence="5">RU1</strain>
    </source>
</reference>
<evidence type="ECO:0000259" key="4">
    <source>
        <dbReference type="Pfam" id="PF00535"/>
    </source>
</evidence>
<protein>
    <submittedName>
        <fullName evidence="5">Glycosyl transferase family 2</fullName>
    </submittedName>
</protein>
<comment type="similarity">
    <text evidence="1">Belongs to the glycosyltransferase 2 family.</text>
</comment>
<evidence type="ECO:0000256" key="3">
    <source>
        <dbReference type="ARBA" id="ARBA00022679"/>
    </source>
</evidence>
<sequence length="286" mass="32262">MSKSNLIVELVIPSYNRLNTLQDTLKQIRVLYPTLKVCVGLQGNVSDQDFQAQLKSDPYLRIEVLPHPSTTGTLNHCITSSQADIIVILDDDAVPCFGWLEAHIRAFDEQPDLVYTSGREVRLTKGRSAFSEWFRIMTEWFFGLFVGSDKKLNGRIVGWANKFGVILGNFNQPGICKINSPRGCNMAVRRESFLKIGGFHSGFTGNAYYFEADFGLRLAKEGYYGQYRGDAIVIHQEVPSGGSREAKRGQWFKDSLYNHKLLIHTLGPQAWIGSLPRLVKGFLTHR</sequence>
<dbReference type="Proteomes" id="UP000034954">
    <property type="component" value="Unassembled WGS sequence"/>
</dbReference>
<comment type="caution">
    <text evidence="5">The sequence shown here is derived from an EMBL/GenBank/DDBJ whole genome shotgun (WGS) entry which is preliminary data.</text>
</comment>
<keyword evidence="2" id="KW-0328">Glycosyltransferase</keyword>
<proteinExistence type="inferred from homology"/>
<dbReference type="SUPFAM" id="SSF53448">
    <property type="entry name" value="Nucleotide-diphospho-sugar transferases"/>
    <property type="match status" value="1"/>
</dbReference>
<evidence type="ECO:0000313" key="6">
    <source>
        <dbReference type="Proteomes" id="UP000034954"/>
    </source>
</evidence>
<keyword evidence="6" id="KW-1185">Reference proteome</keyword>
<organism evidence="5 6">
    <name type="scientific">Candidatus Brocadia fulgida</name>
    <dbReference type="NCBI Taxonomy" id="380242"/>
    <lineage>
        <taxon>Bacteria</taxon>
        <taxon>Pseudomonadati</taxon>
        <taxon>Planctomycetota</taxon>
        <taxon>Candidatus Brocadiia</taxon>
        <taxon>Candidatus Brocadiales</taxon>
        <taxon>Candidatus Brocadiaceae</taxon>
        <taxon>Candidatus Brocadia</taxon>
    </lineage>
</organism>
<dbReference type="InterPro" id="IPR029044">
    <property type="entry name" value="Nucleotide-diphossugar_trans"/>
</dbReference>
<dbReference type="Gene3D" id="3.90.550.10">
    <property type="entry name" value="Spore Coat Polysaccharide Biosynthesis Protein SpsA, Chain A"/>
    <property type="match status" value="1"/>
</dbReference>
<dbReference type="PANTHER" id="PTHR43179">
    <property type="entry name" value="RHAMNOSYLTRANSFERASE WBBL"/>
    <property type="match status" value="1"/>
</dbReference>
<gene>
    <name evidence="5" type="ORF">BROFUL_03217</name>
</gene>
<dbReference type="Pfam" id="PF00535">
    <property type="entry name" value="Glycos_transf_2"/>
    <property type="match status" value="1"/>
</dbReference>
<evidence type="ECO:0000256" key="1">
    <source>
        <dbReference type="ARBA" id="ARBA00006739"/>
    </source>
</evidence>
<dbReference type="PANTHER" id="PTHR43179:SF12">
    <property type="entry name" value="GALACTOFURANOSYLTRANSFERASE GLFT2"/>
    <property type="match status" value="1"/>
</dbReference>
<dbReference type="CDD" id="cd00761">
    <property type="entry name" value="Glyco_tranf_GTA_type"/>
    <property type="match status" value="1"/>
</dbReference>
<name>A0A0M2UR59_9BACT</name>
<dbReference type="EMBL" id="LAQJ01000293">
    <property type="protein sequence ID" value="KKO18115.1"/>
    <property type="molecule type" value="Genomic_DNA"/>
</dbReference>
<feature type="domain" description="Glycosyltransferase 2-like" evidence="4">
    <location>
        <begin position="10"/>
        <end position="133"/>
    </location>
</feature>
<keyword evidence="3 5" id="KW-0808">Transferase</keyword>
<evidence type="ECO:0000256" key="2">
    <source>
        <dbReference type="ARBA" id="ARBA00022676"/>
    </source>
</evidence>